<reference evidence="5 6" key="1">
    <citation type="journal article" date="2016" name="G3 (Bethesda)">
        <title>First Draft Assembly and Annotation of the Genome of a California Endemic Oak Quercus lobata Nee (Fagaceae).</title>
        <authorList>
            <person name="Sork V.L."/>
            <person name="Fitz-Gibbon S.T."/>
            <person name="Puiu D."/>
            <person name="Crepeau M."/>
            <person name="Gugger P.F."/>
            <person name="Sherman R."/>
            <person name="Stevens K."/>
            <person name="Langley C.H."/>
            <person name="Pellegrini M."/>
            <person name="Salzberg S.L."/>
        </authorList>
    </citation>
    <scope>NUCLEOTIDE SEQUENCE [LARGE SCALE GENOMIC DNA]</scope>
    <source>
        <strain evidence="5 6">cv. SW786</strain>
    </source>
</reference>
<name>A0A7N2LAI9_QUELO</name>
<sequence>MIPACIHHLTTQPSWLLFLSFIGFLSFLKHSISILKWVFITFLRPPKNLKKYGSWALVTGATDGIGKAFARQLARKGLNLIIVSRNYDKLRTVSKEIQADFPYTQIKIIPLDFSGNISAGVRLIEDEIKGLDVGILINNVGITYPSAMYFHEVDEKVWMNIVKVNLEGTTMVTKAVLSGMIQRKRGAIVNIGSGAAIVVPSHPLFTIYAATKAYIDKLSKSLDVEYKHYGIDVQCQVPLYVATKMVSKVAAIERSSLFIPLADDYAEAAVRQIGYEARCTPYWAHSLQWCFARLLPEPLLDSWRLSIDNGCEFFSILCPGFHQRAQTQGQSLDFYIGLEGLREAESLTLSVMCKIFPYIPMRGNQVKVMSELSALCVPYSLELSAFQRVVSFTYYLVRVVSFTYSLVRVVSFTYSLVGVVRDSYIPFTLFSSAHYFQLTIFSLLSSAYCLQLTLLSLAYYAQDAAVRYWVEL</sequence>
<dbReference type="FunCoup" id="A0A7N2LAI9">
    <property type="interactions" value="1830"/>
</dbReference>
<evidence type="ECO:0000313" key="5">
    <source>
        <dbReference type="EnsemblPlants" id="QL03p055902:mrna"/>
    </source>
</evidence>
<keyword evidence="2" id="KW-0560">Oxidoreductase</keyword>
<dbReference type="EMBL" id="LRBV02000003">
    <property type="status" value="NOT_ANNOTATED_CDS"/>
    <property type="molecule type" value="Genomic_DNA"/>
</dbReference>
<protein>
    <submittedName>
        <fullName evidence="5">Uncharacterized protein</fullName>
    </submittedName>
</protein>
<evidence type="ECO:0000256" key="4">
    <source>
        <dbReference type="SAM" id="Phobius"/>
    </source>
</evidence>
<dbReference type="InParanoid" id="A0A7N2LAI9"/>
<evidence type="ECO:0000256" key="1">
    <source>
        <dbReference type="ARBA" id="ARBA00022857"/>
    </source>
</evidence>
<feature type="transmembrane region" description="Helical" evidence="4">
    <location>
        <begin position="395"/>
        <end position="415"/>
    </location>
</feature>
<dbReference type="GO" id="GO:0045703">
    <property type="term" value="F:ketoreductase activity"/>
    <property type="evidence" value="ECO:0007669"/>
    <property type="project" value="TreeGrafter"/>
</dbReference>
<evidence type="ECO:0000256" key="2">
    <source>
        <dbReference type="ARBA" id="ARBA00023002"/>
    </source>
</evidence>
<keyword evidence="4" id="KW-0812">Transmembrane</keyword>
<keyword evidence="1" id="KW-0521">NADP</keyword>
<dbReference type="InterPro" id="IPR051019">
    <property type="entry name" value="VLCFA-Steroid_DH"/>
</dbReference>
<dbReference type="PANTHER" id="PTHR43899:SF26">
    <property type="entry name" value="ENOYL-(ACYL CARRIER) REDUCTASE"/>
    <property type="match status" value="1"/>
</dbReference>
<dbReference type="OMA" id="GFNVFLH"/>
<evidence type="ECO:0000256" key="3">
    <source>
        <dbReference type="RuleBase" id="RU000363"/>
    </source>
</evidence>
<dbReference type="InterPro" id="IPR036291">
    <property type="entry name" value="NAD(P)-bd_dom_sf"/>
</dbReference>
<comment type="similarity">
    <text evidence="3">Belongs to the short-chain dehydrogenases/reductases (SDR) family.</text>
</comment>
<dbReference type="PRINTS" id="PR00081">
    <property type="entry name" value="GDHRDH"/>
</dbReference>
<dbReference type="Gramene" id="QL03p055902:mrna">
    <property type="protein sequence ID" value="QL03p055902:mrna"/>
    <property type="gene ID" value="QL03p055902"/>
</dbReference>
<dbReference type="SUPFAM" id="SSF51735">
    <property type="entry name" value="NAD(P)-binding Rossmann-fold domains"/>
    <property type="match status" value="1"/>
</dbReference>
<dbReference type="CDD" id="cd05356">
    <property type="entry name" value="17beta-HSD1_like_SDR_c"/>
    <property type="match status" value="1"/>
</dbReference>
<dbReference type="FunFam" id="3.40.50.720:FF:000137">
    <property type="entry name" value="Hydroxysteroid (17-beta) dehydrogenase 3"/>
    <property type="match status" value="1"/>
</dbReference>
<dbReference type="Pfam" id="PF00106">
    <property type="entry name" value="adh_short"/>
    <property type="match status" value="1"/>
</dbReference>
<dbReference type="PANTHER" id="PTHR43899">
    <property type="entry name" value="RH59310P"/>
    <property type="match status" value="1"/>
</dbReference>
<feature type="transmembrane region" description="Helical" evidence="4">
    <location>
        <begin position="435"/>
        <end position="460"/>
    </location>
</feature>
<dbReference type="GO" id="GO:0005783">
    <property type="term" value="C:endoplasmic reticulum"/>
    <property type="evidence" value="ECO:0007669"/>
    <property type="project" value="TreeGrafter"/>
</dbReference>
<evidence type="ECO:0000313" key="6">
    <source>
        <dbReference type="Proteomes" id="UP000594261"/>
    </source>
</evidence>
<dbReference type="EnsemblPlants" id="QL03p055902:mrna">
    <property type="protein sequence ID" value="QL03p055902:mrna"/>
    <property type="gene ID" value="QL03p055902"/>
</dbReference>
<dbReference type="Proteomes" id="UP000594261">
    <property type="component" value="Chromosome 3"/>
</dbReference>
<dbReference type="Gene3D" id="3.40.50.720">
    <property type="entry name" value="NAD(P)-binding Rossmann-like Domain"/>
    <property type="match status" value="1"/>
</dbReference>
<proteinExistence type="inferred from homology"/>
<dbReference type="PRINTS" id="PR00080">
    <property type="entry name" value="SDRFAMILY"/>
</dbReference>
<dbReference type="AlphaFoldDB" id="A0A7N2LAI9"/>
<accession>A0A7N2LAI9</accession>
<reference evidence="5" key="2">
    <citation type="submission" date="2021-01" db="UniProtKB">
        <authorList>
            <consortium name="EnsemblPlants"/>
        </authorList>
    </citation>
    <scope>IDENTIFICATION</scope>
</reference>
<keyword evidence="4" id="KW-0472">Membrane</keyword>
<keyword evidence="6" id="KW-1185">Reference proteome</keyword>
<feature type="transmembrane region" description="Helical" evidence="4">
    <location>
        <begin position="15"/>
        <end position="43"/>
    </location>
</feature>
<organism evidence="5 6">
    <name type="scientific">Quercus lobata</name>
    <name type="common">Valley oak</name>
    <dbReference type="NCBI Taxonomy" id="97700"/>
    <lineage>
        <taxon>Eukaryota</taxon>
        <taxon>Viridiplantae</taxon>
        <taxon>Streptophyta</taxon>
        <taxon>Embryophyta</taxon>
        <taxon>Tracheophyta</taxon>
        <taxon>Spermatophyta</taxon>
        <taxon>Magnoliopsida</taxon>
        <taxon>eudicotyledons</taxon>
        <taxon>Gunneridae</taxon>
        <taxon>Pentapetalae</taxon>
        <taxon>rosids</taxon>
        <taxon>fabids</taxon>
        <taxon>Fagales</taxon>
        <taxon>Fagaceae</taxon>
        <taxon>Quercus</taxon>
    </lineage>
</organism>
<dbReference type="InterPro" id="IPR002347">
    <property type="entry name" value="SDR_fam"/>
</dbReference>
<keyword evidence="4" id="KW-1133">Transmembrane helix</keyword>